<gene>
    <name evidence="3" type="ORF">ADEAN_000618600</name>
</gene>
<dbReference type="Proteomes" id="UP000515908">
    <property type="component" value="Chromosome 12"/>
</dbReference>
<dbReference type="OrthoDB" id="273916at2759"/>
<feature type="region of interest" description="Disordered" evidence="1">
    <location>
        <begin position="437"/>
        <end position="480"/>
    </location>
</feature>
<evidence type="ECO:0000256" key="1">
    <source>
        <dbReference type="SAM" id="MobiDB-lite"/>
    </source>
</evidence>
<reference evidence="3 4" key="1">
    <citation type="submission" date="2020-08" db="EMBL/GenBank/DDBJ databases">
        <authorList>
            <person name="Newling K."/>
            <person name="Davey J."/>
            <person name="Forrester S."/>
        </authorList>
    </citation>
    <scope>NUCLEOTIDE SEQUENCE [LARGE SCALE GENOMIC DNA]</scope>
    <source>
        <strain evidence="4">Crithidia deanei Carvalho (ATCC PRA-265)</strain>
    </source>
</reference>
<dbReference type="AlphaFoldDB" id="A0A7G2CH70"/>
<dbReference type="VEuPathDB" id="TriTrypDB:ADEAN_000618600"/>
<name>A0A7G2CH70_9TRYP</name>
<dbReference type="EMBL" id="LR877156">
    <property type="protein sequence ID" value="CAD2218695.1"/>
    <property type="molecule type" value="Genomic_DNA"/>
</dbReference>
<protein>
    <submittedName>
        <fullName evidence="3">Uncharacterized protein</fullName>
    </submittedName>
</protein>
<keyword evidence="2" id="KW-1133">Transmembrane helix</keyword>
<keyword evidence="2" id="KW-0812">Transmembrane</keyword>
<sequence>MQIYFICLFVWKPYPVHTHRFTYYKISLFTFSLLLSSFPPLVYVLTMSSFSATQFGSSKSTTPQSAFGEAAQPRGFDSAFDKAGPASGGFKSAFGGDAAPSAFGSAFDKAGPASGGFKSAFGGDAAPSAFGSAFDKAAPASGGFKSAFGGDAAPSSGFGGAFPKAAPTPSSSKSAFGGDAAPSSGFGGAFAKAAPAPSGLKSVFGQDATKPTAPTGSLFGAPQPTGASESAFGKDAFGTPKSGGVFGQPAAKSSEQGAANPSLSNQGAAKPTAGEPPAAKETGATAFPGSEWRCKVCNKTKDLHGDHLKGKTEVRSDCWPCAKKQTFVLTDDSKPAAQTSTGASSSPDNSAKSSSPFKTDFGQGAVKPSLSNQGAAKPTAGEPPAAKETGATAFPGLEWRCKVCNKTKDLHGDHLKGKTEVRSDCWPCAKKQTFVLTDDSKPTEPSIKPSPSPFTANNAESAPKPVNAAASPEVQGNTSHKTLEFETPKIPEEVFEHLYYLCRPNAKSSVNMQEIKDLITTTVGELLSQHARKVEQDLRECQGSLSSIESLQARVANLEEKLSGGKK</sequence>
<feature type="region of interest" description="Disordered" evidence="1">
    <location>
        <begin position="202"/>
        <end position="285"/>
    </location>
</feature>
<feature type="compositionally biased region" description="Low complexity" evidence="1">
    <location>
        <begin position="344"/>
        <end position="355"/>
    </location>
</feature>
<feature type="region of interest" description="Disordered" evidence="1">
    <location>
        <begin position="329"/>
        <end position="392"/>
    </location>
</feature>
<feature type="transmembrane region" description="Helical" evidence="2">
    <location>
        <begin position="21"/>
        <end position="45"/>
    </location>
</feature>
<evidence type="ECO:0000313" key="3">
    <source>
        <dbReference type="EMBL" id="CAD2218695.1"/>
    </source>
</evidence>
<evidence type="ECO:0000256" key="2">
    <source>
        <dbReference type="SAM" id="Phobius"/>
    </source>
</evidence>
<evidence type="ECO:0000313" key="4">
    <source>
        <dbReference type="Proteomes" id="UP000515908"/>
    </source>
</evidence>
<proteinExistence type="predicted"/>
<keyword evidence="4" id="KW-1185">Reference proteome</keyword>
<organism evidence="3 4">
    <name type="scientific">Angomonas deanei</name>
    <dbReference type="NCBI Taxonomy" id="59799"/>
    <lineage>
        <taxon>Eukaryota</taxon>
        <taxon>Discoba</taxon>
        <taxon>Euglenozoa</taxon>
        <taxon>Kinetoplastea</taxon>
        <taxon>Metakinetoplastina</taxon>
        <taxon>Trypanosomatida</taxon>
        <taxon>Trypanosomatidae</taxon>
        <taxon>Strigomonadinae</taxon>
        <taxon>Angomonas</taxon>
    </lineage>
</organism>
<keyword evidence="2" id="KW-0472">Membrane</keyword>
<feature type="compositionally biased region" description="Polar residues" evidence="1">
    <location>
        <begin position="251"/>
        <end position="267"/>
    </location>
</feature>
<accession>A0A7G2CH70</accession>